<evidence type="ECO:0000313" key="1">
    <source>
        <dbReference type="EMBL" id="SPM32219.1"/>
    </source>
</evidence>
<gene>
    <name evidence="1" type="ORF">MRAB57_16</name>
</gene>
<keyword evidence="2" id="KW-1185">Reference proteome</keyword>
<protein>
    <submittedName>
        <fullName evidence="1">3-oxoacyl-[acyl-carrier-protein] synthase III</fullName>
    </submittedName>
</protein>
<dbReference type="AlphaFoldDB" id="A0A2U3NL09"/>
<sequence length="67" mass="7795">MDPRRPFAPDWLGLGRHLPATVLTTDELMATTPYHTHIDLERLTGIYDRRVSIGDERACIPPRWCRH</sequence>
<dbReference type="EMBL" id="FUFA01000001">
    <property type="protein sequence ID" value="SPM32219.1"/>
    <property type="molecule type" value="Genomic_DNA"/>
</dbReference>
<evidence type="ECO:0000313" key="2">
    <source>
        <dbReference type="Proteomes" id="UP000240988"/>
    </source>
</evidence>
<dbReference type="Proteomes" id="UP000240988">
    <property type="component" value="Unassembled WGS sequence"/>
</dbReference>
<dbReference type="STRING" id="1841860.GCA_900157375_00015"/>
<name>A0A2U3NL09_9MYCO</name>
<organism evidence="1 2">
    <name type="scientific">Mycobacterium rhizamassiliense</name>
    <dbReference type="NCBI Taxonomy" id="1841860"/>
    <lineage>
        <taxon>Bacteria</taxon>
        <taxon>Bacillati</taxon>
        <taxon>Actinomycetota</taxon>
        <taxon>Actinomycetes</taxon>
        <taxon>Mycobacteriales</taxon>
        <taxon>Mycobacteriaceae</taxon>
        <taxon>Mycobacterium</taxon>
    </lineage>
</organism>
<reference evidence="1 2" key="1">
    <citation type="submission" date="2017-01" db="EMBL/GenBank/DDBJ databases">
        <authorList>
            <consortium name="Urmite Genomes"/>
        </authorList>
    </citation>
    <scope>NUCLEOTIDE SEQUENCE [LARGE SCALE GENOMIC DNA]</scope>
    <source>
        <strain evidence="1 2">AB57</strain>
    </source>
</reference>
<accession>A0A2U3NL09</accession>
<proteinExistence type="predicted"/>